<gene>
    <name evidence="2" type="ORF">IV01_17865</name>
</gene>
<dbReference type="PATRIC" id="fig|317.175.peg.3726"/>
<feature type="region of interest" description="Disordered" evidence="1">
    <location>
        <begin position="1"/>
        <end position="26"/>
    </location>
</feature>
<protein>
    <submittedName>
        <fullName evidence="2">Uncharacterized protein</fullName>
    </submittedName>
</protein>
<dbReference type="AlphaFoldDB" id="A0A085VEP5"/>
<proteinExistence type="predicted"/>
<sequence length="135" mass="15032">MKHSKERLSPSTTLSKDRSKQSLAPPYISEMPIGSDRLPIAVANGGFSVVVPAFSDRSFNRVLIYLVSGTDVAYPIPIKDAFPQTGVDTTLTYTSADVDNHFKVNDTVKIHNHYWYVDEERWTHGPASMVYTVVA</sequence>
<name>A0A085VEP5_PSESX</name>
<evidence type="ECO:0000313" key="3">
    <source>
        <dbReference type="Proteomes" id="UP000028631"/>
    </source>
</evidence>
<dbReference type="Proteomes" id="UP000028631">
    <property type="component" value="Unassembled WGS sequence"/>
</dbReference>
<dbReference type="EMBL" id="JPQU01000050">
    <property type="protein sequence ID" value="KFE53908.1"/>
    <property type="molecule type" value="Genomic_DNA"/>
</dbReference>
<dbReference type="RefSeq" id="WP_032630074.1">
    <property type="nucleotide sequence ID" value="NZ_JPQU01000050.1"/>
</dbReference>
<evidence type="ECO:0000313" key="2">
    <source>
        <dbReference type="EMBL" id="KFE53908.1"/>
    </source>
</evidence>
<organism evidence="2 3">
    <name type="scientific">Pseudomonas syringae</name>
    <dbReference type="NCBI Taxonomy" id="317"/>
    <lineage>
        <taxon>Bacteria</taxon>
        <taxon>Pseudomonadati</taxon>
        <taxon>Pseudomonadota</taxon>
        <taxon>Gammaproteobacteria</taxon>
        <taxon>Pseudomonadales</taxon>
        <taxon>Pseudomonadaceae</taxon>
        <taxon>Pseudomonas</taxon>
    </lineage>
</organism>
<dbReference type="OrthoDB" id="9957593at2"/>
<reference evidence="2 3" key="1">
    <citation type="submission" date="2014-07" db="EMBL/GenBank/DDBJ databases">
        <title>Draft Genome Sequences of Environmental Pseudomonas syringae strains.</title>
        <authorList>
            <person name="Baltrus D.A."/>
            <person name="Berge O."/>
            <person name="Morris C."/>
        </authorList>
    </citation>
    <scope>NUCLEOTIDE SEQUENCE [LARGE SCALE GENOMIC DNA]</scope>
    <source>
        <strain evidence="2 3">GAW0119</strain>
    </source>
</reference>
<keyword evidence="3" id="KW-1185">Reference proteome</keyword>
<evidence type="ECO:0000256" key="1">
    <source>
        <dbReference type="SAM" id="MobiDB-lite"/>
    </source>
</evidence>
<accession>A0A085VEP5</accession>
<comment type="caution">
    <text evidence="2">The sequence shown here is derived from an EMBL/GenBank/DDBJ whole genome shotgun (WGS) entry which is preliminary data.</text>
</comment>